<protein>
    <submittedName>
        <fullName evidence="1">Uncharacterized protein</fullName>
    </submittedName>
</protein>
<dbReference type="EMBL" id="JAAIUW010000009">
    <property type="protein sequence ID" value="KAF7815422.1"/>
    <property type="molecule type" value="Genomic_DNA"/>
</dbReference>
<comment type="caution">
    <text evidence="1">The sequence shown here is derived from an EMBL/GenBank/DDBJ whole genome shotgun (WGS) entry which is preliminary data.</text>
</comment>
<dbReference type="Proteomes" id="UP000634136">
    <property type="component" value="Unassembled WGS sequence"/>
</dbReference>
<organism evidence="1 2">
    <name type="scientific">Senna tora</name>
    <dbReference type="NCBI Taxonomy" id="362788"/>
    <lineage>
        <taxon>Eukaryota</taxon>
        <taxon>Viridiplantae</taxon>
        <taxon>Streptophyta</taxon>
        <taxon>Embryophyta</taxon>
        <taxon>Tracheophyta</taxon>
        <taxon>Spermatophyta</taxon>
        <taxon>Magnoliopsida</taxon>
        <taxon>eudicotyledons</taxon>
        <taxon>Gunneridae</taxon>
        <taxon>Pentapetalae</taxon>
        <taxon>rosids</taxon>
        <taxon>fabids</taxon>
        <taxon>Fabales</taxon>
        <taxon>Fabaceae</taxon>
        <taxon>Caesalpinioideae</taxon>
        <taxon>Cassia clade</taxon>
        <taxon>Senna</taxon>
    </lineage>
</organism>
<evidence type="ECO:0000313" key="1">
    <source>
        <dbReference type="EMBL" id="KAF7815422.1"/>
    </source>
</evidence>
<keyword evidence="2" id="KW-1185">Reference proteome</keyword>
<dbReference type="AlphaFoldDB" id="A0A834WAN9"/>
<proteinExistence type="predicted"/>
<evidence type="ECO:0000313" key="2">
    <source>
        <dbReference type="Proteomes" id="UP000634136"/>
    </source>
</evidence>
<reference evidence="1" key="1">
    <citation type="submission" date="2020-09" db="EMBL/GenBank/DDBJ databases">
        <title>Genome-Enabled Discovery of Anthraquinone Biosynthesis in Senna tora.</title>
        <authorList>
            <person name="Kang S.-H."/>
            <person name="Pandey R.P."/>
            <person name="Lee C.-M."/>
            <person name="Sim J.-S."/>
            <person name="Jeong J.-T."/>
            <person name="Choi B.-S."/>
            <person name="Jung M."/>
            <person name="Ginzburg D."/>
            <person name="Zhao K."/>
            <person name="Won S.Y."/>
            <person name="Oh T.-J."/>
            <person name="Yu Y."/>
            <person name="Kim N.-H."/>
            <person name="Lee O.R."/>
            <person name="Lee T.-H."/>
            <person name="Bashyal P."/>
            <person name="Kim T.-S."/>
            <person name="Lee W.-H."/>
            <person name="Kawkins C."/>
            <person name="Kim C.-K."/>
            <person name="Kim J.S."/>
            <person name="Ahn B.O."/>
            <person name="Rhee S.Y."/>
            <person name="Sohng J.K."/>
        </authorList>
    </citation>
    <scope>NUCLEOTIDE SEQUENCE</scope>
    <source>
        <tissue evidence="1">Leaf</tissue>
    </source>
</reference>
<name>A0A834WAN9_9FABA</name>
<accession>A0A834WAN9</accession>
<gene>
    <name evidence="1" type="ORF">G2W53_029391</name>
</gene>
<sequence length="107" mass="11722">MSSLRIGKSLSEVRIGFLGFDCIEFGAVWSNLDSELRERYSAFGLDDVEEEGGVEGGESSVGFPQLEWFTVEDSPAVSVKLTLSAVSGVTWRVSKLIDARGMTWKVL</sequence>